<proteinExistence type="predicted"/>
<gene>
    <name evidence="2" type="ORF">GCM10008174_10900</name>
</gene>
<sequence length="63" mass="6492">MGPRDIAPPAMLVVAVALGLSGVLDRPGLEGLGDGLLLGAAVCAPIWLLGLWRRSRSEKGGRD</sequence>
<keyword evidence="3" id="KW-1185">Reference proteome</keyword>
<dbReference type="Proteomes" id="UP001143309">
    <property type="component" value="Unassembled WGS sequence"/>
</dbReference>
<feature type="transmembrane region" description="Helical" evidence="1">
    <location>
        <begin position="35"/>
        <end position="52"/>
    </location>
</feature>
<dbReference type="RefSeq" id="WP_271199811.1">
    <property type="nucleotide sequence ID" value="NZ_BSFL01000001.1"/>
</dbReference>
<keyword evidence="1" id="KW-1133">Transmembrane helix</keyword>
<dbReference type="AlphaFoldDB" id="A0A9W6JNE5"/>
<protein>
    <submittedName>
        <fullName evidence="2">Uncharacterized protein</fullName>
    </submittedName>
</protein>
<dbReference type="EMBL" id="BSFL01000001">
    <property type="protein sequence ID" value="GLK79349.1"/>
    <property type="molecule type" value="Genomic_DNA"/>
</dbReference>
<reference evidence="2" key="1">
    <citation type="journal article" date="2014" name="Int. J. Syst. Evol. Microbiol.">
        <title>Complete genome sequence of Corynebacterium casei LMG S-19264T (=DSM 44701T), isolated from a smear-ripened cheese.</title>
        <authorList>
            <consortium name="US DOE Joint Genome Institute (JGI-PGF)"/>
            <person name="Walter F."/>
            <person name="Albersmeier A."/>
            <person name="Kalinowski J."/>
            <person name="Ruckert C."/>
        </authorList>
    </citation>
    <scope>NUCLEOTIDE SEQUENCE</scope>
    <source>
        <strain evidence="2">VKM B-2748</strain>
    </source>
</reference>
<accession>A0A9W6JNE5</accession>
<keyword evidence="1" id="KW-0812">Transmembrane</keyword>
<comment type="caution">
    <text evidence="2">The sequence shown here is derived from an EMBL/GenBank/DDBJ whole genome shotgun (WGS) entry which is preliminary data.</text>
</comment>
<name>A0A9W6JNE5_9HYPH</name>
<evidence type="ECO:0000313" key="2">
    <source>
        <dbReference type="EMBL" id="GLK79349.1"/>
    </source>
</evidence>
<evidence type="ECO:0000313" key="3">
    <source>
        <dbReference type="Proteomes" id="UP001143309"/>
    </source>
</evidence>
<reference evidence="2" key="2">
    <citation type="submission" date="2023-01" db="EMBL/GenBank/DDBJ databases">
        <authorList>
            <person name="Sun Q."/>
            <person name="Evtushenko L."/>
        </authorList>
    </citation>
    <scope>NUCLEOTIDE SEQUENCE</scope>
    <source>
        <strain evidence="2">VKM B-2748</strain>
    </source>
</reference>
<organism evidence="2 3">
    <name type="scientific">Methylopila turkensis</name>
    <dbReference type="NCBI Taxonomy" id="1437816"/>
    <lineage>
        <taxon>Bacteria</taxon>
        <taxon>Pseudomonadati</taxon>
        <taxon>Pseudomonadota</taxon>
        <taxon>Alphaproteobacteria</taxon>
        <taxon>Hyphomicrobiales</taxon>
        <taxon>Methylopilaceae</taxon>
        <taxon>Methylopila</taxon>
    </lineage>
</organism>
<evidence type="ECO:0000256" key="1">
    <source>
        <dbReference type="SAM" id="Phobius"/>
    </source>
</evidence>
<keyword evidence="1" id="KW-0472">Membrane</keyword>